<dbReference type="NCBIfam" id="TIGR00416">
    <property type="entry name" value="sms"/>
    <property type="match status" value="1"/>
</dbReference>
<evidence type="ECO:0000256" key="6">
    <source>
        <dbReference type="ARBA" id="ARBA00022833"/>
    </source>
</evidence>
<evidence type="ECO:0000256" key="8">
    <source>
        <dbReference type="ARBA" id="ARBA00023016"/>
    </source>
</evidence>
<evidence type="ECO:0000313" key="16">
    <source>
        <dbReference type="Proteomes" id="UP001596072"/>
    </source>
</evidence>
<evidence type="ECO:0000256" key="11">
    <source>
        <dbReference type="HAMAP-Rule" id="MF_01498"/>
    </source>
</evidence>
<comment type="similarity">
    <text evidence="11 13">Belongs to the RecA family. RadA subfamily.</text>
</comment>
<dbReference type="InterPro" id="IPR041166">
    <property type="entry name" value="Rubredoxin_2"/>
</dbReference>
<evidence type="ECO:0000313" key="15">
    <source>
        <dbReference type="EMBL" id="MFC5729003.1"/>
    </source>
</evidence>
<dbReference type="InterPro" id="IPR003593">
    <property type="entry name" value="AAA+_ATPase"/>
</dbReference>
<keyword evidence="2 11" id="KW-0547">Nucleotide-binding</keyword>
<feature type="region of interest" description="Lon-protease-like" evidence="11">
    <location>
        <begin position="353"/>
        <end position="484"/>
    </location>
</feature>
<dbReference type="PANTHER" id="PTHR32472:SF10">
    <property type="entry name" value="DNA REPAIR PROTEIN RADA-LIKE PROTEIN"/>
    <property type="match status" value="1"/>
</dbReference>
<keyword evidence="6 13" id="KW-0862">Zinc</keyword>
<dbReference type="InterPro" id="IPR004504">
    <property type="entry name" value="DNA_repair_RadA"/>
</dbReference>
<dbReference type="PROSITE" id="PS50162">
    <property type="entry name" value="RECA_2"/>
    <property type="match status" value="1"/>
</dbReference>
<dbReference type="HAMAP" id="MF_01498">
    <property type="entry name" value="RadA_bact"/>
    <property type="match status" value="1"/>
</dbReference>
<keyword evidence="1 11" id="KW-0479">Metal-binding</keyword>
<comment type="domain">
    <text evidence="11">The middle region has homology to RecA with ATPase motifs including the RadA KNRFG motif, while the C-terminus is homologous to Lon protease.</text>
</comment>
<protein>
    <recommendedName>
        <fullName evidence="11 12">DNA repair protein RadA</fullName>
    </recommendedName>
</protein>
<accession>A0ABW0ZIU0</accession>
<name>A0ABW0ZIU0_9ACTN</name>
<feature type="short sequence motif" description="RadA KNRFG motif" evidence="11">
    <location>
        <begin position="254"/>
        <end position="258"/>
    </location>
</feature>
<dbReference type="EMBL" id="JBHSNS010000003">
    <property type="protein sequence ID" value="MFC5729003.1"/>
    <property type="molecule type" value="Genomic_DNA"/>
</dbReference>
<comment type="function">
    <text evidence="11">Plays a role in repairing double-strand DNA breaks, probably involving stabilizing or processing branched DNA or blocked replication forks.</text>
</comment>
<proteinExistence type="inferred from homology"/>
<keyword evidence="8 11" id="KW-0346">Stress response</keyword>
<feature type="domain" description="RecA family profile 1" evidence="14">
    <location>
        <begin position="68"/>
        <end position="217"/>
    </location>
</feature>
<comment type="caution">
    <text evidence="15">The sequence shown here is derived from an EMBL/GenBank/DDBJ whole genome shotgun (WGS) entry which is preliminary data.</text>
</comment>
<keyword evidence="4 13" id="KW-0863">Zinc-finger</keyword>
<evidence type="ECO:0000256" key="7">
    <source>
        <dbReference type="ARBA" id="ARBA00022840"/>
    </source>
</evidence>
<keyword evidence="7 11" id="KW-0067">ATP-binding</keyword>
<evidence type="ECO:0000256" key="10">
    <source>
        <dbReference type="ARBA" id="ARBA00023204"/>
    </source>
</evidence>
<dbReference type="RefSeq" id="WP_378527010.1">
    <property type="nucleotide sequence ID" value="NZ_JBHSNS010000003.1"/>
</dbReference>
<evidence type="ECO:0000256" key="9">
    <source>
        <dbReference type="ARBA" id="ARBA00023125"/>
    </source>
</evidence>
<evidence type="ECO:0000256" key="2">
    <source>
        <dbReference type="ARBA" id="ARBA00022741"/>
    </source>
</evidence>
<evidence type="ECO:0000256" key="12">
    <source>
        <dbReference type="NCBIfam" id="TIGR00416"/>
    </source>
</evidence>
<dbReference type="InterPro" id="IPR027417">
    <property type="entry name" value="P-loop_NTPase"/>
</dbReference>
<dbReference type="Gene3D" id="3.30.230.10">
    <property type="match status" value="1"/>
</dbReference>
<dbReference type="SMART" id="SM00382">
    <property type="entry name" value="AAA"/>
    <property type="match status" value="1"/>
</dbReference>
<reference evidence="16" key="1">
    <citation type="journal article" date="2019" name="Int. J. Syst. Evol. Microbiol.">
        <title>The Global Catalogue of Microorganisms (GCM) 10K type strain sequencing project: providing services to taxonomists for standard genome sequencing and annotation.</title>
        <authorList>
            <consortium name="The Broad Institute Genomics Platform"/>
            <consortium name="The Broad Institute Genome Sequencing Center for Infectious Disease"/>
            <person name="Wu L."/>
            <person name="Ma J."/>
        </authorList>
    </citation>
    <scope>NUCLEOTIDE SEQUENCE [LARGE SCALE GENOMIC DNA]</scope>
    <source>
        <strain evidence="16">YIM 94188</strain>
    </source>
</reference>
<dbReference type="InterPro" id="IPR020568">
    <property type="entry name" value="Ribosomal_Su5_D2-typ_SF"/>
</dbReference>
<dbReference type="InterPro" id="IPR014721">
    <property type="entry name" value="Ribsml_uS5_D2-typ_fold_subgr"/>
</dbReference>
<comment type="function">
    <text evidence="13">DNA-dependent ATPase involved in processing of recombination intermediates, plays a role in repairing DNA breaks. Stimulates the branch migration of RecA-mediated strand transfer reactions, allowing the 3' invading strand to extend heteroduplex DNA faster. Binds ssDNA in the presence of ADP but not other nucleotides, has ATPase activity that is stimulated by ssDNA and various branched DNA structures, but inhibited by SSB. Does not have RecA's homology-searching function.</text>
</comment>
<dbReference type="Pfam" id="PF18073">
    <property type="entry name" value="Zn_ribbon_LapB"/>
    <property type="match status" value="1"/>
</dbReference>
<evidence type="ECO:0000256" key="13">
    <source>
        <dbReference type="RuleBase" id="RU003555"/>
    </source>
</evidence>
<evidence type="ECO:0000256" key="5">
    <source>
        <dbReference type="ARBA" id="ARBA00022801"/>
    </source>
</evidence>
<evidence type="ECO:0000259" key="14">
    <source>
        <dbReference type="PROSITE" id="PS50162"/>
    </source>
</evidence>
<evidence type="ECO:0000256" key="4">
    <source>
        <dbReference type="ARBA" id="ARBA00022771"/>
    </source>
</evidence>
<feature type="binding site" evidence="11">
    <location>
        <begin position="97"/>
        <end position="104"/>
    </location>
    <ligand>
        <name>ATP</name>
        <dbReference type="ChEBI" id="CHEBI:30616"/>
    </ligand>
</feature>
<dbReference type="CDD" id="cd01121">
    <property type="entry name" value="RadA_SMS_N"/>
    <property type="match status" value="1"/>
</dbReference>
<dbReference type="Gene3D" id="3.40.50.300">
    <property type="entry name" value="P-loop containing nucleotide triphosphate hydrolases"/>
    <property type="match status" value="1"/>
</dbReference>
<dbReference type="InterPro" id="IPR020588">
    <property type="entry name" value="RecA_ATP-bd"/>
</dbReference>
<dbReference type="Proteomes" id="UP001596072">
    <property type="component" value="Unassembled WGS sequence"/>
</dbReference>
<dbReference type="Pfam" id="PF13481">
    <property type="entry name" value="AAA_25"/>
    <property type="match status" value="1"/>
</dbReference>
<keyword evidence="3 11" id="KW-0227">DNA damage</keyword>
<keyword evidence="5" id="KW-0378">Hydrolase</keyword>
<dbReference type="PRINTS" id="PR01874">
    <property type="entry name" value="DNAREPAIRADA"/>
</dbReference>
<dbReference type="SUPFAM" id="SSF52540">
    <property type="entry name" value="P-loop containing nucleoside triphosphate hydrolases"/>
    <property type="match status" value="1"/>
</dbReference>
<keyword evidence="9 11" id="KW-0238">DNA-binding</keyword>
<keyword evidence="16" id="KW-1185">Reference proteome</keyword>
<gene>
    <name evidence="11 15" type="primary">radA</name>
    <name evidence="15" type="ORF">ACFPQB_08730</name>
</gene>
<organism evidence="15 16">
    <name type="scientific">Nocardioides vastitatis</name>
    <dbReference type="NCBI Taxonomy" id="2568655"/>
    <lineage>
        <taxon>Bacteria</taxon>
        <taxon>Bacillati</taxon>
        <taxon>Actinomycetota</taxon>
        <taxon>Actinomycetes</taxon>
        <taxon>Propionibacteriales</taxon>
        <taxon>Nocardioidaceae</taxon>
        <taxon>Nocardioides</taxon>
    </lineage>
</organism>
<keyword evidence="10 11" id="KW-0234">DNA repair</keyword>
<evidence type="ECO:0000256" key="1">
    <source>
        <dbReference type="ARBA" id="ARBA00022723"/>
    </source>
</evidence>
<dbReference type="PANTHER" id="PTHR32472">
    <property type="entry name" value="DNA REPAIR PROTEIN RADA"/>
    <property type="match status" value="1"/>
</dbReference>
<dbReference type="SUPFAM" id="SSF54211">
    <property type="entry name" value="Ribosomal protein S5 domain 2-like"/>
    <property type="match status" value="1"/>
</dbReference>
<evidence type="ECO:0000256" key="3">
    <source>
        <dbReference type="ARBA" id="ARBA00022763"/>
    </source>
</evidence>
<sequence length="484" mass="50852">MAGSKTRSTYRCAECGWTTAKWVGRCGECQAWGSVAEAATTPATPSGRTTATPVTRPAVPIGRVSAEQAAHHGSGVPELDRVLGGGLVPGAAVLLAGEPGVGKSTLLLEVAARTAQRSQRTLYITGEESAAQVRLRADRTNAVHDELYLAAETDLGAVLTHIEETRPRMVVVDSVQTIGASGVEGVPGGVTQVKEVAQALIRVAKTRDITVVMIGHVTKDGAIAGPRVLEHLVDVVLHFEGDRDSRFRMLRAVKNRFGPVDEVGCFDIGPDGITTVEDPTGIFVERHHGRVPGTCVAVTMEGRRPLLAEVQALVTTSPAERPRRTTSGLDGSRLAMVLAVLQQHCGIRLHQHDVFASTVGGARLTDPGSDLAVAVALASATFVSPPPAGVVAMGEIGLSGELRRVRDLPQRLAEAARLGFAMAVVPADPGAAQGVRRGSSDRVIEGMRVVEAPDVATALRLLHLDRRTKHALEVVEAGSSESIV</sequence>